<evidence type="ECO:0000259" key="12">
    <source>
        <dbReference type="PROSITE" id="PS50928"/>
    </source>
</evidence>
<dbReference type="GO" id="GO:0055085">
    <property type="term" value="P:transmembrane transport"/>
    <property type="evidence" value="ECO:0007669"/>
    <property type="project" value="InterPro"/>
</dbReference>
<feature type="transmembrane region" description="Helical" evidence="11">
    <location>
        <begin position="192"/>
        <end position="214"/>
    </location>
</feature>
<keyword evidence="9 11" id="KW-0472">Membrane</keyword>
<name>A0A6P1BN06_9BRAD</name>
<feature type="transmembrane region" description="Helical" evidence="11">
    <location>
        <begin position="125"/>
        <end position="145"/>
    </location>
</feature>
<sequence>MPSRRLSPLLGLLLILALVVTLFPVFWIVMTALKPPTDWNAVPAVWIPAKPTLVNFRTLFDPEAIREYGVGGVSQSASAAVFGSLLASTVSTALSILIGLLAAIGLSRYSSGSTATPLIILSGRMFPPAAIAVPFVIIFSAAHIIDTYSGLIAIYVAATVPFSTWMLKSFVDDLPREIEEAAMVDGQSRLMAHLTVTMPLIRGGLFATTLFIFILNWSDFMFALVLSYGRIATIPVQLAKYVTATAGTLYGVQAALAVLAMIPLVLAGFAIQSHLARGMTFGAIKR</sequence>
<dbReference type="PROSITE" id="PS50928">
    <property type="entry name" value="ABC_TM1"/>
    <property type="match status" value="1"/>
</dbReference>
<accession>A0A6P1BN06</accession>
<feature type="domain" description="ABC transmembrane type-1" evidence="12">
    <location>
        <begin position="81"/>
        <end position="271"/>
    </location>
</feature>
<dbReference type="EMBL" id="VKHP01000137">
    <property type="protein sequence ID" value="NEU99594.1"/>
    <property type="molecule type" value="Genomic_DNA"/>
</dbReference>
<dbReference type="SUPFAM" id="SSF161098">
    <property type="entry name" value="MetI-like"/>
    <property type="match status" value="1"/>
</dbReference>
<evidence type="ECO:0000313" key="13">
    <source>
        <dbReference type="EMBL" id="NEU99594.1"/>
    </source>
</evidence>
<keyword evidence="8 11" id="KW-1133">Transmembrane helix</keyword>
<dbReference type="PANTHER" id="PTHR32243:SF50">
    <property type="entry name" value="MALTOSE_MALTODEXTRIN TRANSPORT SYSTEM PERMEASE PROTEIN MALG"/>
    <property type="match status" value="1"/>
</dbReference>
<proteinExistence type="inferred from homology"/>
<dbReference type="GO" id="GO:0005886">
    <property type="term" value="C:plasma membrane"/>
    <property type="evidence" value="ECO:0007669"/>
    <property type="project" value="UniProtKB-SubCell"/>
</dbReference>
<evidence type="ECO:0000256" key="6">
    <source>
        <dbReference type="ARBA" id="ARBA00022597"/>
    </source>
</evidence>
<comment type="subcellular location">
    <subcellularLocation>
        <location evidence="2 11">Cell membrane</location>
        <topology evidence="2 11">Multi-pass membrane protein</topology>
    </subcellularLocation>
</comment>
<dbReference type="InterPro" id="IPR035906">
    <property type="entry name" value="MetI-like_sf"/>
</dbReference>
<feature type="transmembrane region" description="Helical" evidence="11">
    <location>
        <begin position="250"/>
        <end position="271"/>
    </location>
</feature>
<reference evidence="13 14" key="1">
    <citation type="journal article" date="2020" name="Arch. Microbiol.">
        <title>Bradyrhizobium uaiense sp. nov., a new highly efficient cowpea symbiont.</title>
        <authorList>
            <person name="Cabral Michel D."/>
            <person name="Azarias Guimaraes A."/>
            <person name="Martins da Costa E."/>
            <person name="Soares de Carvalho T."/>
            <person name="Balsanelli E."/>
            <person name="Willems A."/>
            <person name="Maltempi de Souza E."/>
            <person name="de Souza Moreira F.M."/>
        </authorList>
    </citation>
    <scope>NUCLEOTIDE SEQUENCE [LARGE SCALE GENOMIC DNA]</scope>
    <source>
        <strain evidence="13 14">UFLA 03-164</strain>
    </source>
</reference>
<evidence type="ECO:0000256" key="11">
    <source>
        <dbReference type="RuleBase" id="RU363032"/>
    </source>
</evidence>
<dbReference type="RefSeq" id="WP_163158949.1">
    <property type="nucleotide sequence ID" value="NZ_VKHP01000137.1"/>
</dbReference>
<evidence type="ECO:0000256" key="10">
    <source>
        <dbReference type="ARBA" id="ARBA00041109"/>
    </source>
</evidence>
<protein>
    <recommendedName>
        <fullName evidence="10">Maltose/maltodextrin transport system permease protein MalG</fullName>
    </recommendedName>
</protein>
<evidence type="ECO:0000256" key="8">
    <source>
        <dbReference type="ARBA" id="ARBA00022989"/>
    </source>
</evidence>
<comment type="function">
    <text evidence="1">Part of the ABC transporter complex MalEFGK involved in maltose/maltodextrin import. Probably responsible for the translocation of the substrate across the membrane.</text>
</comment>
<keyword evidence="7 11" id="KW-0812">Transmembrane</keyword>
<dbReference type="PANTHER" id="PTHR32243">
    <property type="entry name" value="MALTOSE TRANSPORT SYSTEM PERMEASE-RELATED"/>
    <property type="match status" value="1"/>
</dbReference>
<feature type="transmembrane region" description="Helical" evidence="11">
    <location>
        <begin position="79"/>
        <end position="104"/>
    </location>
</feature>
<dbReference type="Proteomes" id="UP000468531">
    <property type="component" value="Unassembled WGS sequence"/>
</dbReference>
<dbReference type="Pfam" id="PF00528">
    <property type="entry name" value="BPD_transp_1"/>
    <property type="match status" value="1"/>
</dbReference>
<keyword evidence="4 11" id="KW-0813">Transport</keyword>
<dbReference type="Gene3D" id="1.10.3720.10">
    <property type="entry name" value="MetI-like"/>
    <property type="match status" value="1"/>
</dbReference>
<evidence type="ECO:0000256" key="4">
    <source>
        <dbReference type="ARBA" id="ARBA00022448"/>
    </source>
</evidence>
<keyword evidence="6" id="KW-0762">Sugar transport</keyword>
<dbReference type="InterPro" id="IPR000515">
    <property type="entry name" value="MetI-like"/>
</dbReference>
<evidence type="ECO:0000256" key="1">
    <source>
        <dbReference type="ARBA" id="ARBA00002264"/>
    </source>
</evidence>
<keyword evidence="14" id="KW-1185">Reference proteome</keyword>
<organism evidence="13 14">
    <name type="scientific">Bradyrhizobium uaiense</name>
    <dbReference type="NCBI Taxonomy" id="2594946"/>
    <lineage>
        <taxon>Bacteria</taxon>
        <taxon>Pseudomonadati</taxon>
        <taxon>Pseudomonadota</taxon>
        <taxon>Alphaproteobacteria</taxon>
        <taxon>Hyphomicrobiales</taxon>
        <taxon>Nitrobacteraceae</taxon>
        <taxon>Bradyrhizobium</taxon>
    </lineage>
</organism>
<comment type="similarity">
    <text evidence="3">Belongs to the binding-protein-dependent transport system permease family. MalFG subfamily.</text>
</comment>
<evidence type="ECO:0000256" key="7">
    <source>
        <dbReference type="ARBA" id="ARBA00022692"/>
    </source>
</evidence>
<evidence type="ECO:0000256" key="3">
    <source>
        <dbReference type="ARBA" id="ARBA00009047"/>
    </source>
</evidence>
<evidence type="ECO:0000256" key="5">
    <source>
        <dbReference type="ARBA" id="ARBA00022475"/>
    </source>
</evidence>
<keyword evidence="5" id="KW-1003">Cell membrane</keyword>
<comment type="caution">
    <text evidence="13">The sequence shown here is derived from an EMBL/GenBank/DDBJ whole genome shotgun (WGS) entry which is preliminary data.</text>
</comment>
<dbReference type="CDD" id="cd06261">
    <property type="entry name" value="TM_PBP2"/>
    <property type="match status" value="1"/>
</dbReference>
<feature type="transmembrane region" description="Helical" evidence="11">
    <location>
        <begin position="151"/>
        <end position="171"/>
    </location>
</feature>
<evidence type="ECO:0000256" key="2">
    <source>
        <dbReference type="ARBA" id="ARBA00004651"/>
    </source>
</evidence>
<gene>
    <name evidence="13" type="ORF">FNJ47_28150</name>
</gene>
<evidence type="ECO:0000256" key="9">
    <source>
        <dbReference type="ARBA" id="ARBA00023136"/>
    </source>
</evidence>
<evidence type="ECO:0000313" key="14">
    <source>
        <dbReference type="Proteomes" id="UP000468531"/>
    </source>
</evidence>
<dbReference type="AlphaFoldDB" id="A0A6P1BN06"/>
<feature type="transmembrane region" description="Helical" evidence="11">
    <location>
        <begin position="12"/>
        <end position="33"/>
    </location>
</feature>
<dbReference type="InterPro" id="IPR050901">
    <property type="entry name" value="BP-dep_ABC_trans_perm"/>
</dbReference>